<dbReference type="InterPro" id="IPR019734">
    <property type="entry name" value="TPR_rpt"/>
</dbReference>
<dbReference type="Gene3D" id="3.30.1150.10">
    <property type="match status" value="1"/>
</dbReference>
<dbReference type="EMBL" id="FNCH01000006">
    <property type="protein sequence ID" value="SDG43351.1"/>
    <property type="molecule type" value="Genomic_DNA"/>
</dbReference>
<gene>
    <name evidence="1" type="ORF">SAMN05421827_106204</name>
</gene>
<proteinExistence type="predicted"/>
<dbReference type="Proteomes" id="UP000199643">
    <property type="component" value="Unassembled WGS sequence"/>
</dbReference>
<accession>A0A1G7U7T0</accession>
<dbReference type="Gene3D" id="1.25.40.10">
    <property type="entry name" value="Tetratricopeptide repeat domain"/>
    <property type="match status" value="1"/>
</dbReference>
<organism evidence="1 2">
    <name type="scientific">Pedobacter terrae</name>
    <dbReference type="NCBI Taxonomy" id="405671"/>
    <lineage>
        <taxon>Bacteria</taxon>
        <taxon>Pseudomonadati</taxon>
        <taxon>Bacteroidota</taxon>
        <taxon>Sphingobacteriia</taxon>
        <taxon>Sphingobacteriales</taxon>
        <taxon>Sphingobacteriaceae</taxon>
        <taxon>Pedobacter</taxon>
    </lineage>
</organism>
<evidence type="ECO:0000313" key="2">
    <source>
        <dbReference type="Proteomes" id="UP000199643"/>
    </source>
</evidence>
<sequence>MKTTTNTFFLTLLFLTLSVTIYAQTKIVGSYVATKVNYLSGEDLPDDNILKYKYVKYTFSPDGQIGISGTYENREMGYFFTLNGNRLIIRTEAGSPINTLRIMGNSEDKLVLISGSQTGALDDPKSIKYTLFNEKFIQKQMPLTPDDIFKITGSDTIYKSGQKIYAEFQGPSFQQYIYTEVGKKKLEPKDVELISTFIINEKGRPDSLRILQGISAKFDAEYIKAFNSARNMWLPAQHNGRNVKVLTNLKLQYLSSAVALPSYFSSKKANDAYYQEDYELALYHYDKALEVKPDDEESLYRRGICKQKLGNIKGACEDWTKLQQMGKNTANELLLKYCK</sequence>
<dbReference type="STRING" id="405671.SAMN05421827_106204"/>
<dbReference type="InterPro" id="IPR011990">
    <property type="entry name" value="TPR-like_helical_dom_sf"/>
</dbReference>
<evidence type="ECO:0000313" key="1">
    <source>
        <dbReference type="EMBL" id="SDG43351.1"/>
    </source>
</evidence>
<dbReference type="OrthoDB" id="675613at2"/>
<name>A0A1G7U7T0_9SPHI</name>
<dbReference type="SMART" id="SM00028">
    <property type="entry name" value="TPR"/>
    <property type="match status" value="2"/>
</dbReference>
<keyword evidence="2" id="KW-1185">Reference proteome</keyword>
<dbReference type="AlphaFoldDB" id="A0A1G7U7T0"/>
<dbReference type="SUPFAM" id="SSF48452">
    <property type="entry name" value="TPR-like"/>
    <property type="match status" value="1"/>
</dbReference>
<reference evidence="2" key="1">
    <citation type="submission" date="2016-10" db="EMBL/GenBank/DDBJ databases">
        <authorList>
            <person name="Varghese N."/>
            <person name="Submissions S."/>
        </authorList>
    </citation>
    <scope>NUCLEOTIDE SEQUENCE [LARGE SCALE GENOMIC DNA]</scope>
    <source>
        <strain evidence="2">DSM 17933</strain>
    </source>
</reference>
<protein>
    <submittedName>
        <fullName evidence="1">Uncharacterized protein</fullName>
    </submittedName>
</protein>
<dbReference type="RefSeq" id="WP_143009058.1">
    <property type="nucleotide sequence ID" value="NZ_FNCH01000006.1"/>
</dbReference>